<accession>A0A4V3AQY2</accession>
<dbReference type="InterPro" id="IPR021333">
    <property type="entry name" value="DUF2946"/>
</dbReference>
<feature type="region of interest" description="Disordered" evidence="1">
    <location>
        <begin position="118"/>
        <end position="166"/>
    </location>
</feature>
<proteinExistence type="predicted"/>
<dbReference type="RefSeq" id="WP_133360651.1">
    <property type="nucleotide sequence ID" value="NZ_SMUV01000070.1"/>
</dbReference>
<keyword evidence="3" id="KW-1185">Reference proteome</keyword>
<dbReference type="OrthoDB" id="7857843at2"/>
<dbReference type="Proteomes" id="UP000295301">
    <property type="component" value="Unassembled WGS sequence"/>
</dbReference>
<protein>
    <submittedName>
        <fullName evidence="2">DUF2946 domain-containing protein</fullName>
    </submittedName>
</protein>
<dbReference type="EMBL" id="SMUV01000070">
    <property type="protein sequence ID" value="TDK44487.1"/>
    <property type="molecule type" value="Genomic_DNA"/>
</dbReference>
<gene>
    <name evidence="2" type="ORF">E1832_15360</name>
</gene>
<evidence type="ECO:0000256" key="1">
    <source>
        <dbReference type="SAM" id="MobiDB-lite"/>
    </source>
</evidence>
<sequence>MCTQIPNPVLVSATAPRRRRDARPVAALLGVVALILQLLAPGLARASQTDWMEICSEQGVVVVPMDIGGGQDRPQPATPGGSCDCCGFCVTCGGALAAIPPYPVSVATPHGLPRTAIRPEAQTDHATPRAVWPSPRGPPPAPENPTDRAPVASKASILNKGGALWT</sequence>
<dbReference type="AlphaFoldDB" id="A0A4V3AQY2"/>
<organism evidence="2 3">
    <name type="scientific">Antarcticimicrobium luteum</name>
    <dbReference type="NCBI Taxonomy" id="2547397"/>
    <lineage>
        <taxon>Bacteria</taxon>
        <taxon>Pseudomonadati</taxon>
        <taxon>Pseudomonadota</taxon>
        <taxon>Alphaproteobacteria</taxon>
        <taxon>Rhodobacterales</taxon>
        <taxon>Paracoccaceae</taxon>
        <taxon>Antarcticimicrobium</taxon>
    </lineage>
</organism>
<comment type="caution">
    <text evidence="2">The sequence shown here is derived from an EMBL/GenBank/DDBJ whole genome shotgun (WGS) entry which is preliminary data.</text>
</comment>
<evidence type="ECO:0000313" key="2">
    <source>
        <dbReference type="EMBL" id="TDK44487.1"/>
    </source>
</evidence>
<evidence type="ECO:0000313" key="3">
    <source>
        <dbReference type="Proteomes" id="UP000295301"/>
    </source>
</evidence>
<reference evidence="2 3" key="1">
    <citation type="submission" date="2019-03" db="EMBL/GenBank/DDBJ databases">
        <title>Ruegeria lutea sp. nov., a novel strain, isolated from marine sediment, the Masan Bay, South Korea.</title>
        <authorList>
            <person name="Kim J."/>
            <person name="Kim D.-Y."/>
            <person name="Lee S.-S."/>
        </authorList>
    </citation>
    <scope>NUCLEOTIDE SEQUENCE [LARGE SCALE GENOMIC DNA]</scope>
    <source>
        <strain evidence="2 3">318-1</strain>
    </source>
</reference>
<name>A0A4V3AQY2_9RHOB</name>
<dbReference type="Pfam" id="PF11162">
    <property type="entry name" value="DUF2946"/>
    <property type="match status" value="1"/>
</dbReference>